<dbReference type="SUPFAM" id="SSF51735">
    <property type="entry name" value="NAD(P)-binding Rossmann-fold domains"/>
    <property type="match status" value="1"/>
</dbReference>
<evidence type="ECO:0000313" key="4">
    <source>
        <dbReference type="Proteomes" id="UP001201549"/>
    </source>
</evidence>
<evidence type="ECO:0000313" key="3">
    <source>
        <dbReference type="EMBL" id="MCS4554979.1"/>
    </source>
</evidence>
<dbReference type="PANTHER" id="PTHR44196">
    <property type="entry name" value="DEHYDROGENASE/REDUCTASE SDR FAMILY MEMBER 7B"/>
    <property type="match status" value="1"/>
</dbReference>
<dbReference type="Pfam" id="PF00106">
    <property type="entry name" value="adh_short"/>
    <property type="match status" value="1"/>
</dbReference>
<comment type="similarity">
    <text evidence="1">Belongs to the short-chain dehydrogenases/reductases (SDR) family.</text>
</comment>
<dbReference type="InterPro" id="IPR002347">
    <property type="entry name" value="SDR_fam"/>
</dbReference>
<name>A0ABT2FFH3_9GAMM</name>
<gene>
    <name evidence="3" type="ORF">L9G74_00830</name>
</gene>
<accession>A0ABT2FFH3</accession>
<organism evidence="3 4">
    <name type="scientific">Shewanella electrica</name>
    <dbReference type="NCBI Taxonomy" id="515560"/>
    <lineage>
        <taxon>Bacteria</taxon>
        <taxon>Pseudomonadati</taxon>
        <taxon>Pseudomonadota</taxon>
        <taxon>Gammaproteobacteria</taxon>
        <taxon>Alteromonadales</taxon>
        <taxon>Shewanellaceae</taxon>
        <taxon>Shewanella</taxon>
    </lineage>
</organism>
<dbReference type="InterPro" id="IPR036291">
    <property type="entry name" value="NAD(P)-bd_dom_sf"/>
</dbReference>
<comment type="caution">
    <text evidence="3">The sequence shown here is derived from an EMBL/GenBank/DDBJ whole genome shotgun (WGS) entry which is preliminary data.</text>
</comment>
<evidence type="ECO:0000256" key="1">
    <source>
        <dbReference type="ARBA" id="ARBA00006484"/>
    </source>
</evidence>
<keyword evidence="4" id="KW-1185">Reference proteome</keyword>
<dbReference type="InterPro" id="IPR020904">
    <property type="entry name" value="Sc_DH/Rdtase_CS"/>
</dbReference>
<dbReference type="EMBL" id="JAKOGG010000001">
    <property type="protein sequence ID" value="MCS4554979.1"/>
    <property type="molecule type" value="Genomic_DNA"/>
</dbReference>
<dbReference type="PANTHER" id="PTHR44196:SF1">
    <property type="entry name" value="DEHYDROGENASE_REDUCTASE SDR FAMILY MEMBER 7B"/>
    <property type="match status" value="1"/>
</dbReference>
<dbReference type="PROSITE" id="PS00061">
    <property type="entry name" value="ADH_SHORT"/>
    <property type="match status" value="1"/>
</dbReference>
<dbReference type="Gene3D" id="3.40.50.720">
    <property type="entry name" value="NAD(P)-binding Rossmann-like Domain"/>
    <property type="match status" value="1"/>
</dbReference>
<keyword evidence="2" id="KW-0560">Oxidoreductase</keyword>
<reference evidence="4" key="1">
    <citation type="submission" date="2023-07" db="EMBL/GenBank/DDBJ databases">
        <title>Shewanella mangrovi sp. nov., an acetaldehyde- degrading bacterium isolated from mangrove sediment.</title>
        <authorList>
            <person name="Liu Y."/>
        </authorList>
    </citation>
    <scope>NUCLEOTIDE SEQUENCE [LARGE SCALE GENOMIC DNA]</scope>
    <source>
        <strain evidence="4">C32</strain>
    </source>
</reference>
<dbReference type="PRINTS" id="PR00081">
    <property type="entry name" value="GDHRDH"/>
</dbReference>
<sequence length="235" mass="25541">MKRVLIVGATSGIGLQLAQDYAAAGWQVLAAGRNTTTVRDIAGVSAISVDITDAQQVQQAFSSLPDYSLDLLLLNAGTCEYLDTNQFDGDAFAHVINTNLVALGYCLQQLLTKLMDGGQLALTGSAVVHLPFPRAEAYGASKAAVHYLAGSLRLDLAARGITVSEIQPGFVATPLTARNLFDMPWLMTPAQASQRIRHGLQRRRATIAFPRRLIWSLKLLALLPLSWQQRLLQRM</sequence>
<evidence type="ECO:0000256" key="2">
    <source>
        <dbReference type="ARBA" id="ARBA00023002"/>
    </source>
</evidence>
<protein>
    <submittedName>
        <fullName evidence="3">SDR family NAD(P)-dependent oxidoreductase</fullName>
    </submittedName>
</protein>
<dbReference type="Proteomes" id="UP001201549">
    <property type="component" value="Unassembled WGS sequence"/>
</dbReference>
<dbReference type="RefSeq" id="WP_238894338.1">
    <property type="nucleotide sequence ID" value="NZ_JAKOGG010000001.1"/>
</dbReference>
<proteinExistence type="inferred from homology"/>